<proteinExistence type="predicted"/>
<protein>
    <submittedName>
        <fullName evidence="3">Uncharacterized protein LOC111355417</fullName>
    </submittedName>
</protein>
<feature type="compositionally biased region" description="Basic residues" evidence="1">
    <location>
        <begin position="387"/>
        <end position="401"/>
    </location>
</feature>
<reference evidence="3" key="1">
    <citation type="submission" date="2025-08" db="UniProtKB">
        <authorList>
            <consortium name="RefSeq"/>
        </authorList>
    </citation>
    <scope>IDENTIFICATION</scope>
    <source>
        <strain evidence="3">Ishihara</strain>
        <tissue evidence="3">Whole body</tissue>
    </source>
</reference>
<dbReference type="Proteomes" id="UP000301870">
    <property type="component" value="Chromosome 21"/>
</dbReference>
<dbReference type="GeneID" id="111355417"/>
<evidence type="ECO:0000313" key="3">
    <source>
        <dbReference type="RefSeq" id="XP_022825059.1"/>
    </source>
</evidence>
<dbReference type="KEGG" id="sliu:111355417"/>
<dbReference type="RefSeq" id="XP_022825059.1">
    <property type="nucleotide sequence ID" value="XM_022969291.1"/>
</dbReference>
<evidence type="ECO:0000256" key="1">
    <source>
        <dbReference type="SAM" id="MobiDB-lite"/>
    </source>
</evidence>
<dbReference type="OrthoDB" id="3039988at2759"/>
<gene>
    <name evidence="3" type="primary">LOC111355417</name>
</gene>
<dbReference type="AlphaFoldDB" id="A0A9J7ITC0"/>
<accession>A0A9J7ITC0</accession>
<feature type="region of interest" description="Disordered" evidence="1">
    <location>
        <begin position="370"/>
        <end position="406"/>
    </location>
</feature>
<name>A0A9J7ITC0_SPOLT</name>
<keyword evidence="2" id="KW-1185">Reference proteome</keyword>
<sequence>MNEYASSADNISDSDLLNKCEQQLKELGEDMGISESGKSTMGEIRLAEKRKEREDDFITVNRRSKHFVRSDSLEIREITHRESDEVTDISNNEVCITSLENLPKPIAMAKLLRSENIKNILKVKYKGYNKVLILCQRKEDARKLLNCEKLKDMGLRCQLTQDMSVSYAVVKGIDLELSEEELMSIFNSNVEILSVKRLKRLNIEGKWVDCESVRICFKSQRLPEYIYAYDCRFAVEAYVFPVTQCSGCWQFGHIVKYCPSKTILCPKCGGKHENCETKDFKCLNCKGNHFVLDKTCPAFVKEKTIRKIMSEEQITYRRALQRYLEKKEKNRTEIPHGETVSYMTNSVEFSGKETYSAVLKKTRHQEPIQIQEEIQESDESTPDKVTRFRRKTTKKTKRINQRRSELPTEQLVEVMDEEKHASQKEEDKTTKKEKQHKLHFEWKKMWLKLKSVCMSERNFEEKLLQMLKIIGEEIKFFLVNILFGEDVAGFLNYLNNG</sequence>
<evidence type="ECO:0000313" key="2">
    <source>
        <dbReference type="Proteomes" id="UP000301870"/>
    </source>
</evidence>
<organism evidence="2 3">
    <name type="scientific">Spodoptera litura</name>
    <name type="common">Asian cotton leafworm</name>
    <dbReference type="NCBI Taxonomy" id="69820"/>
    <lineage>
        <taxon>Eukaryota</taxon>
        <taxon>Metazoa</taxon>
        <taxon>Ecdysozoa</taxon>
        <taxon>Arthropoda</taxon>
        <taxon>Hexapoda</taxon>
        <taxon>Insecta</taxon>
        <taxon>Pterygota</taxon>
        <taxon>Neoptera</taxon>
        <taxon>Endopterygota</taxon>
        <taxon>Lepidoptera</taxon>
        <taxon>Glossata</taxon>
        <taxon>Ditrysia</taxon>
        <taxon>Noctuoidea</taxon>
        <taxon>Noctuidae</taxon>
        <taxon>Amphipyrinae</taxon>
        <taxon>Spodoptera</taxon>
    </lineage>
</organism>